<dbReference type="Proteomes" id="UP001501265">
    <property type="component" value="Unassembled WGS sequence"/>
</dbReference>
<sequence length="64" mass="6548">MAISISVVLLFTILAVIFVRNGGLKVSHALVCLVLGFYLAGTSMAPTISSGLTATADIVSGLRP</sequence>
<reference evidence="2" key="1">
    <citation type="journal article" date="2019" name="Int. J. Syst. Evol. Microbiol.">
        <title>The Global Catalogue of Microorganisms (GCM) 10K type strain sequencing project: providing services to taxonomists for standard genome sequencing and annotation.</title>
        <authorList>
            <consortium name="The Broad Institute Genomics Platform"/>
            <consortium name="The Broad Institute Genome Sequencing Center for Infectious Disease"/>
            <person name="Wu L."/>
            <person name="Ma J."/>
        </authorList>
    </citation>
    <scope>NUCLEOTIDE SEQUENCE [LARGE SCALE GENOMIC DNA]</scope>
    <source>
        <strain evidence="2">JCM 18081</strain>
    </source>
</reference>
<name>A0ABP9BD04_9ACTN</name>
<protein>
    <recommendedName>
        <fullName evidence="3">DUF2304 domain-containing protein</fullName>
    </recommendedName>
</protein>
<accession>A0ABP9BD04</accession>
<gene>
    <name evidence="1" type="ORF">GCM10023220_17680</name>
</gene>
<dbReference type="RefSeq" id="WP_345618528.1">
    <property type="nucleotide sequence ID" value="NZ_BAABIG010000018.1"/>
</dbReference>
<organism evidence="1 2">
    <name type="scientific">Streptomyces ziwulingensis</name>
    <dbReference type="NCBI Taxonomy" id="1045501"/>
    <lineage>
        <taxon>Bacteria</taxon>
        <taxon>Bacillati</taxon>
        <taxon>Actinomycetota</taxon>
        <taxon>Actinomycetes</taxon>
        <taxon>Kitasatosporales</taxon>
        <taxon>Streptomycetaceae</taxon>
        <taxon>Streptomyces</taxon>
    </lineage>
</organism>
<comment type="caution">
    <text evidence="1">The sequence shown here is derived from an EMBL/GenBank/DDBJ whole genome shotgun (WGS) entry which is preliminary data.</text>
</comment>
<evidence type="ECO:0000313" key="1">
    <source>
        <dbReference type="EMBL" id="GAA4792399.1"/>
    </source>
</evidence>
<proteinExistence type="predicted"/>
<dbReference type="EMBL" id="BAABIG010000018">
    <property type="protein sequence ID" value="GAA4792399.1"/>
    <property type="molecule type" value="Genomic_DNA"/>
</dbReference>
<evidence type="ECO:0000313" key="2">
    <source>
        <dbReference type="Proteomes" id="UP001501265"/>
    </source>
</evidence>
<keyword evidence="2" id="KW-1185">Reference proteome</keyword>
<evidence type="ECO:0008006" key="3">
    <source>
        <dbReference type="Google" id="ProtNLM"/>
    </source>
</evidence>